<accession>A0A067DID2</accession>
<evidence type="ECO:0000256" key="1">
    <source>
        <dbReference type="SAM" id="SignalP"/>
    </source>
</evidence>
<keyword evidence="1" id="KW-0732">Signal</keyword>
<proteinExistence type="predicted"/>
<evidence type="ECO:0000313" key="3">
    <source>
        <dbReference type="Proteomes" id="UP000027120"/>
    </source>
</evidence>
<name>A0A067DID2_CITSI</name>
<protein>
    <recommendedName>
        <fullName evidence="4">Defensin-like protein</fullName>
    </recommendedName>
</protein>
<evidence type="ECO:0008006" key="4">
    <source>
        <dbReference type="Google" id="ProtNLM"/>
    </source>
</evidence>
<keyword evidence="3" id="KW-1185">Reference proteome</keyword>
<organism evidence="2 3">
    <name type="scientific">Citrus sinensis</name>
    <name type="common">Sweet orange</name>
    <name type="synonym">Citrus aurantium var. sinensis</name>
    <dbReference type="NCBI Taxonomy" id="2711"/>
    <lineage>
        <taxon>Eukaryota</taxon>
        <taxon>Viridiplantae</taxon>
        <taxon>Streptophyta</taxon>
        <taxon>Embryophyta</taxon>
        <taxon>Tracheophyta</taxon>
        <taxon>Spermatophyta</taxon>
        <taxon>Magnoliopsida</taxon>
        <taxon>eudicotyledons</taxon>
        <taxon>Gunneridae</taxon>
        <taxon>Pentapetalae</taxon>
        <taxon>rosids</taxon>
        <taxon>malvids</taxon>
        <taxon>Sapindales</taxon>
        <taxon>Rutaceae</taxon>
        <taxon>Aurantioideae</taxon>
        <taxon>Citrus</taxon>
    </lineage>
</organism>
<sequence>MEKIYQLRLACLVVLLFVASSGLSKACVDDADCADQCEFGKGHCDREGHCECPGGKFAEKFAPGHHSKKQE</sequence>
<dbReference type="AlphaFoldDB" id="A0A067DID2"/>
<dbReference type="SMR" id="A0A067DID2"/>
<feature type="signal peptide" evidence="1">
    <location>
        <begin position="1"/>
        <end position="26"/>
    </location>
</feature>
<dbReference type="EMBL" id="KK785663">
    <property type="protein sequence ID" value="KDO41310.1"/>
    <property type="molecule type" value="Genomic_DNA"/>
</dbReference>
<dbReference type="Proteomes" id="UP000027120">
    <property type="component" value="Unassembled WGS sequence"/>
</dbReference>
<feature type="chain" id="PRO_5001639545" description="Defensin-like protein" evidence="1">
    <location>
        <begin position="27"/>
        <end position="71"/>
    </location>
</feature>
<reference evidence="2 3" key="1">
    <citation type="submission" date="2014-04" db="EMBL/GenBank/DDBJ databases">
        <authorList>
            <consortium name="International Citrus Genome Consortium"/>
            <person name="Gmitter F."/>
            <person name="Chen C."/>
            <person name="Farmerie W."/>
            <person name="Harkins T."/>
            <person name="Desany B."/>
            <person name="Mohiuddin M."/>
            <person name="Kodira C."/>
            <person name="Borodovsky M."/>
            <person name="Lomsadze A."/>
            <person name="Burns P."/>
            <person name="Jenkins J."/>
            <person name="Prochnik S."/>
            <person name="Shu S."/>
            <person name="Chapman J."/>
            <person name="Pitluck S."/>
            <person name="Schmutz J."/>
            <person name="Rokhsar D."/>
        </authorList>
    </citation>
    <scope>NUCLEOTIDE SEQUENCE</scope>
</reference>
<evidence type="ECO:0000313" key="2">
    <source>
        <dbReference type="EMBL" id="KDO41310.1"/>
    </source>
</evidence>
<gene>
    <name evidence="2" type="ORF">CISIN_1g036481mg</name>
</gene>